<dbReference type="Pfam" id="PF03372">
    <property type="entry name" value="Exo_endo_phos"/>
    <property type="match status" value="2"/>
</dbReference>
<keyword evidence="9" id="KW-0540">Nuclease</keyword>
<dbReference type="Proteomes" id="UP000677228">
    <property type="component" value="Unassembled WGS sequence"/>
</dbReference>
<comment type="catalytic activity">
    <reaction evidence="1">
        <text>Exonucleolytic cleavage of poly(A) to 5'-AMP.</text>
        <dbReference type="EC" id="3.1.13.4"/>
    </reaction>
</comment>
<reference evidence="21" key="1">
    <citation type="submission" date="2021-02" db="EMBL/GenBank/DDBJ databases">
        <authorList>
            <person name="Nowell W R."/>
        </authorList>
    </citation>
    <scope>NUCLEOTIDE SEQUENCE</scope>
</reference>
<dbReference type="GO" id="GO:0004535">
    <property type="term" value="F:poly(A)-specific ribonuclease activity"/>
    <property type="evidence" value="ECO:0007669"/>
    <property type="project" value="UniProtKB-EC"/>
</dbReference>
<evidence type="ECO:0000256" key="7">
    <source>
        <dbReference type="ARBA" id="ARBA00022490"/>
    </source>
</evidence>
<evidence type="ECO:0000313" key="21">
    <source>
        <dbReference type="EMBL" id="CAF0958086.1"/>
    </source>
</evidence>
<dbReference type="AlphaFoldDB" id="A0A8S2DNM3"/>
<dbReference type="GO" id="GO:0046872">
    <property type="term" value="F:metal ion binding"/>
    <property type="evidence" value="ECO:0007669"/>
    <property type="project" value="UniProtKB-KW"/>
</dbReference>
<feature type="compositionally biased region" description="Low complexity" evidence="19">
    <location>
        <begin position="277"/>
        <end position="319"/>
    </location>
</feature>
<comment type="caution">
    <text evidence="21">The sequence shown here is derived from an EMBL/GenBank/DDBJ whole genome shotgun (WGS) entry which is preliminary data.</text>
</comment>
<gene>
    <name evidence="21" type="ORF">OVA965_LOCUS12490</name>
    <name evidence="22" type="ORF">TMI583_LOCUS12494</name>
</gene>
<evidence type="ECO:0000256" key="12">
    <source>
        <dbReference type="ARBA" id="ARBA00022801"/>
    </source>
</evidence>
<evidence type="ECO:0000256" key="19">
    <source>
        <dbReference type="SAM" id="MobiDB-lite"/>
    </source>
</evidence>
<dbReference type="InterPro" id="IPR005135">
    <property type="entry name" value="Endo/exonuclease/phosphatase"/>
</dbReference>
<dbReference type="InterPro" id="IPR050410">
    <property type="entry name" value="CCR4/nocturin_mRNA_transcr"/>
</dbReference>
<comment type="subcellular location">
    <subcellularLocation>
        <location evidence="4">Cytoplasm</location>
    </subcellularLocation>
    <subcellularLocation>
        <location evidence="3">Nucleus</location>
    </subcellularLocation>
</comment>
<evidence type="ECO:0000256" key="6">
    <source>
        <dbReference type="ARBA" id="ARBA00012161"/>
    </source>
</evidence>
<feature type="domain" description="Endonuclease/exonuclease/phosphatase" evidence="20">
    <location>
        <begin position="740"/>
        <end position="860"/>
    </location>
</feature>
<comment type="similarity">
    <text evidence="5">Belongs to the CCR4/nocturin family.</text>
</comment>
<feature type="compositionally biased region" description="Low complexity" evidence="19">
    <location>
        <begin position="54"/>
        <end position="93"/>
    </location>
</feature>
<evidence type="ECO:0000256" key="14">
    <source>
        <dbReference type="ARBA" id="ARBA00022842"/>
    </source>
</evidence>
<dbReference type="SUPFAM" id="SSF56219">
    <property type="entry name" value="DNase I-like"/>
    <property type="match status" value="1"/>
</dbReference>
<keyword evidence="11" id="KW-0677">Repeat</keyword>
<keyword evidence="13" id="KW-0269">Exonuclease</keyword>
<dbReference type="GO" id="GO:0005737">
    <property type="term" value="C:cytoplasm"/>
    <property type="evidence" value="ECO:0007669"/>
    <property type="project" value="UniProtKB-SubCell"/>
</dbReference>
<evidence type="ECO:0000256" key="18">
    <source>
        <dbReference type="SAM" id="Coils"/>
    </source>
</evidence>
<feature type="compositionally biased region" description="Polar residues" evidence="19">
    <location>
        <begin position="41"/>
        <end position="50"/>
    </location>
</feature>
<keyword evidence="16" id="KW-0804">Transcription</keyword>
<feature type="compositionally biased region" description="Low complexity" evidence="19">
    <location>
        <begin position="1105"/>
        <end position="1114"/>
    </location>
</feature>
<evidence type="ECO:0000313" key="23">
    <source>
        <dbReference type="Proteomes" id="UP000677228"/>
    </source>
</evidence>
<keyword evidence="8" id="KW-0433">Leucine-rich repeat</keyword>
<evidence type="ECO:0000256" key="9">
    <source>
        <dbReference type="ARBA" id="ARBA00022722"/>
    </source>
</evidence>
<sequence>MCSITEVKPRRVIVSCKQFFNDNELLSSKIATTSQTYFKVSSLPQRSTTKSSNRHQYSSYQNYNSNNSTTSYYSSYNNNNPSYYSRRNNNFNFSQNHKTRYQSVQKHQSHSRLYDITNNQTVHYSSNRNLQNDTTSYHNSDILSNNLTDISENKKQNKTIIKTLGTSLNPLSPAFHSKRQHPLIIENSTSEQKPHYQSETSDYCTDPEQQHHHVSNRQSELPPSPVLRSFDPNQRSIKKSSIPTAFTFDDLEAKKLACTSFSSSSSSGYQEEHGLGSTTSCRRVSSSSSTSSCSSSSPSETYRNSSKYSTSKSYKTNTKQRTHSELILTSSSMDESNSDDVIMDENQQQQQPYQNQCLCEKENYSKKKQQLQQRKSTTQRRSISSVTCEKCELKRKLTSRPSKYLHTKQRRRIRQDDSISIKNMNYSINQSPSEEENEKYQQNQSISSSIFNQKMSKNSSPFSSSSSSMCYANKKIVINNDPFNGTVNNNDYFYADLTGQDILLSIDYHDCLCLSTKLSETISSSYLPSTLSTQQYSQPIQSAFFTATQATPIFLTSSALSTCHCLQHKTQQLLTKTFVPCYSFPMSTISYLPFSSSNILIPSTNHCKCSNSTDCTNSIIMLNNDDIIRNTSHNHYNNTKHYYTTYQNHTTNQNNAKLYTPTQTLFHYDLTTTSSPSICMDNTSVLENVETTHDRQKQQYCLRWFTPIIETEFLQPPPTRSWLRLSSPNVTQPTAIFTVMNYNILCDKYATRNAYGYCPSWALKWDYRRKQILEELKNYAADIIALQEIEMDQYHAFFLPELKSLGYDGVFSPKSRARTMCESDRRFVDGCAIFYRKTKFRLVENYLVEFNQLAMSAANGLSSHDMLNRVMTKDNIGLVALLETNEEIYSHTFSSGIVPADHKQLLFVCTAHIHWDPEFCDVKLVQTLMLLSELKTIIEDATKTHRPSITNHTSIDCNSIPLVLCGDFNSLPDSGVIELMRNGHIPLSHADFKELQYESCLQKISRQEGSSDLVHHFKLQSAYETNIMPYTNYTYDFKGIIDYVFYSKQLMRVLGVLGPLDPEWIRSNKIIGCPHPNVPSDHFSLLVEFELNPSLSLSMSSSIGTTSSSPITTLNHKSSTPINLRRQL</sequence>
<evidence type="ECO:0000256" key="1">
    <source>
        <dbReference type="ARBA" id="ARBA00001663"/>
    </source>
</evidence>
<dbReference type="FunFam" id="3.60.10.10:FF:000002">
    <property type="entry name" value="CCR4-NOT transcription complex subunit 6 like"/>
    <property type="match status" value="1"/>
</dbReference>
<evidence type="ECO:0000256" key="3">
    <source>
        <dbReference type="ARBA" id="ARBA00004123"/>
    </source>
</evidence>
<comment type="cofactor">
    <cofactor evidence="2">
        <name>Mg(2+)</name>
        <dbReference type="ChEBI" id="CHEBI:18420"/>
    </cofactor>
</comment>
<dbReference type="Gene3D" id="3.60.10.10">
    <property type="entry name" value="Endonuclease/exonuclease/phosphatase"/>
    <property type="match status" value="1"/>
</dbReference>
<evidence type="ECO:0000256" key="17">
    <source>
        <dbReference type="ARBA" id="ARBA00023242"/>
    </source>
</evidence>
<feature type="region of interest" description="Disordered" evidence="19">
    <location>
        <begin position="41"/>
        <end position="93"/>
    </location>
</feature>
<evidence type="ECO:0000256" key="4">
    <source>
        <dbReference type="ARBA" id="ARBA00004496"/>
    </source>
</evidence>
<evidence type="ECO:0000256" key="11">
    <source>
        <dbReference type="ARBA" id="ARBA00022737"/>
    </source>
</evidence>
<keyword evidence="12" id="KW-0378">Hydrolase</keyword>
<evidence type="ECO:0000256" key="8">
    <source>
        <dbReference type="ARBA" id="ARBA00022614"/>
    </source>
</evidence>
<protein>
    <recommendedName>
        <fullName evidence="6">poly(A)-specific ribonuclease</fullName>
        <ecNumber evidence="6">3.1.13.4</ecNumber>
    </recommendedName>
</protein>
<dbReference type="PANTHER" id="PTHR12121:SF100">
    <property type="entry name" value="POLY(A)-SPECIFIC RIBONUCLEASE"/>
    <property type="match status" value="1"/>
</dbReference>
<feature type="compositionally biased region" description="Polar residues" evidence="19">
    <location>
        <begin position="187"/>
        <end position="203"/>
    </location>
</feature>
<dbReference type="InterPro" id="IPR036691">
    <property type="entry name" value="Endo/exonu/phosph_ase_sf"/>
</dbReference>
<evidence type="ECO:0000313" key="22">
    <source>
        <dbReference type="EMBL" id="CAF3731098.1"/>
    </source>
</evidence>
<dbReference type="EMBL" id="CAJNOK010005031">
    <property type="protein sequence ID" value="CAF0958086.1"/>
    <property type="molecule type" value="Genomic_DNA"/>
</dbReference>
<feature type="region of interest" description="Disordered" evidence="19">
    <location>
        <begin position="261"/>
        <end position="338"/>
    </location>
</feature>
<name>A0A8S2DNM3_9BILA</name>
<feature type="domain" description="Endonuclease/exonuclease/phosphatase" evidence="20">
    <location>
        <begin position="958"/>
        <end position="1082"/>
    </location>
</feature>
<keyword evidence="14" id="KW-0460">Magnesium</keyword>
<feature type="region of interest" description="Disordered" evidence="19">
    <location>
        <begin position="187"/>
        <end position="235"/>
    </location>
</feature>
<evidence type="ECO:0000256" key="15">
    <source>
        <dbReference type="ARBA" id="ARBA00023015"/>
    </source>
</evidence>
<keyword evidence="17" id="KW-0539">Nucleus</keyword>
<keyword evidence="18" id="KW-0175">Coiled coil</keyword>
<evidence type="ECO:0000256" key="5">
    <source>
        <dbReference type="ARBA" id="ARBA00010774"/>
    </source>
</evidence>
<keyword evidence="15" id="KW-0805">Transcription regulation</keyword>
<keyword evidence="10" id="KW-0479">Metal-binding</keyword>
<dbReference type="PANTHER" id="PTHR12121">
    <property type="entry name" value="CARBON CATABOLITE REPRESSOR PROTEIN 4"/>
    <property type="match status" value="1"/>
</dbReference>
<dbReference type="Proteomes" id="UP000682733">
    <property type="component" value="Unassembled WGS sequence"/>
</dbReference>
<dbReference type="EMBL" id="CAJOBA010005036">
    <property type="protein sequence ID" value="CAF3731098.1"/>
    <property type="molecule type" value="Genomic_DNA"/>
</dbReference>
<dbReference type="GO" id="GO:0005634">
    <property type="term" value="C:nucleus"/>
    <property type="evidence" value="ECO:0007669"/>
    <property type="project" value="UniProtKB-SubCell"/>
</dbReference>
<dbReference type="EC" id="3.1.13.4" evidence="6"/>
<feature type="region of interest" description="Disordered" evidence="19">
    <location>
        <begin position="1105"/>
        <end position="1128"/>
    </location>
</feature>
<organism evidence="21 23">
    <name type="scientific">Didymodactylos carnosus</name>
    <dbReference type="NCBI Taxonomy" id="1234261"/>
    <lineage>
        <taxon>Eukaryota</taxon>
        <taxon>Metazoa</taxon>
        <taxon>Spiralia</taxon>
        <taxon>Gnathifera</taxon>
        <taxon>Rotifera</taxon>
        <taxon>Eurotatoria</taxon>
        <taxon>Bdelloidea</taxon>
        <taxon>Philodinida</taxon>
        <taxon>Philodinidae</taxon>
        <taxon>Didymodactylos</taxon>
    </lineage>
</organism>
<evidence type="ECO:0000256" key="2">
    <source>
        <dbReference type="ARBA" id="ARBA00001946"/>
    </source>
</evidence>
<keyword evidence="7" id="KW-0963">Cytoplasm</keyword>
<feature type="region of interest" description="Disordered" evidence="19">
    <location>
        <begin position="426"/>
        <end position="446"/>
    </location>
</feature>
<proteinExistence type="inferred from homology"/>
<evidence type="ECO:0000256" key="10">
    <source>
        <dbReference type="ARBA" id="ARBA00022723"/>
    </source>
</evidence>
<accession>A0A8S2DNM3</accession>
<evidence type="ECO:0000256" key="16">
    <source>
        <dbReference type="ARBA" id="ARBA00023163"/>
    </source>
</evidence>
<evidence type="ECO:0000256" key="13">
    <source>
        <dbReference type="ARBA" id="ARBA00022839"/>
    </source>
</evidence>
<dbReference type="CDD" id="cd09097">
    <property type="entry name" value="Deadenylase_CCR4"/>
    <property type="match status" value="1"/>
</dbReference>
<evidence type="ECO:0000259" key="20">
    <source>
        <dbReference type="Pfam" id="PF03372"/>
    </source>
</evidence>
<feature type="coiled-coil region" evidence="18">
    <location>
        <begin position="354"/>
        <end position="381"/>
    </location>
</feature>